<evidence type="ECO:0000313" key="14">
    <source>
        <dbReference type="Proteomes" id="UP001055439"/>
    </source>
</evidence>
<dbReference type="CDD" id="cd00590">
    <property type="entry name" value="RRM_SF"/>
    <property type="match status" value="2"/>
</dbReference>
<keyword evidence="3" id="KW-0285">Flavoprotein</keyword>
<dbReference type="SUPFAM" id="SSF54928">
    <property type="entry name" value="RNA-binding domain, RBD"/>
    <property type="match status" value="2"/>
</dbReference>
<dbReference type="InterPro" id="IPR017905">
    <property type="entry name" value="ERV/ALR_sulphydryl_oxidase"/>
</dbReference>
<dbReference type="InterPro" id="IPR052586">
    <property type="entry name" value="ASCC2"/>
</dbReference>
<dbReference type="SUPFAM" id="SSF69000">
    <property type="entry name" value="FAD-dependent thiol oxidase"/>
    <property type="match status" value="1"/>
</dbReference>
<feature type="region of interest" description="Disordered" evidence="11">
    <location>
        <begin position="229"/>
        <end position="248"/>
    </location>
</feature>
<dbReference type="EMBL" id="CP097509">
    <property type="protein sequence ID" value="URE14111.1"/>
    <property type="molecule type" value="Genomic_DNA"/>
</dbReference>
<dbReference type="FunFam" id="1.20.120.310:FF:000002">
    <property type="entry name" value="Sulfhydryl oxidase"/>
    <property type="match status" value="1"/>
</dbReference>
<feature type="compositionally biased region" description="Pro residues" evidence="11">
    <location>
        <begin position="1400"/>
        <end position="1431"/>
    </location>
</feature>
<dbReference type="InterPro" id="IPR036774">
    <property type="entry name" value="ERV/ALR_sulphydryl_oxid_sf"/>
</dbReference>
<gene>
    <name evidence="13" type="ORF">MUK42_05562</name>
</gene>
<dbReference type="GO" id="GO:0016972">
    <property type="term" value="F:thiol oxidase activity"/>
    <property type="evidence" value="ECO:0007669"/>
    <property type="project" value="UniProtKB-EC"/>
</dbReference>
<dbReference type="InterPro" id="IPR035979">
    <property type="entry name" value="RBD_domain_sf"/>
</dbReference>
<dbReference type="Gene3D" id="3.30.70.330">
    <property type="match status" value="2"/>
</dbReference>
<keyword evidence="5" id="KW-0560">Oxidoreductase</keyword>
<dbReference type="Pfam" id="PF04777">
    <property type="entry name" value="Evr1_Alr"/>
    <property type="match status" value="1"/>
</dbReference>
<feature type="compositionally biased region" description="Polar residues" evidence="11">
    <location>
        <begin position="235"/>
        <end position="244"/>
    </location>
</feature>
<dbReference type="InterPro" id="IPR012921">
    <property type="entry name" value="SPOC_C"/>
</dbReference>
<evidence type="ECO:0000256" key="11">
    <source>
        <dbReference type="SAM" id="MobiDB-lite"/>
    </source>
</evidence>
<dbReference type="GO" id="GO:0005737">
    <property type="term" value="C:cytoplasm"/>
    <property type="evidence" value="ECO:0007669"/>
    <property type="project" value="UniProtKB-ARBA"/>
</dbReference>
<feature type="region of interest" description="Disordered" evidence="11">
    <location>
        <begin position="87"/>
        <end position="114"/>
    </location>
</feature>
<protein>
    <recommendedName>
        <fullName evidence="9">FAD-linked sulfhydryl oxidase ERV1</fullName>
        <ecNumber evidence="2">1.8.3.2</ecNumber>
    </recommendedName>
    <alternativeName>
        <fullName evidence="10">Mitochondrial sulfhydryl oxidase ERV1</fullName>
    </alternativeName>
</protein>
<dbReference type="EC" id="1.8.3.2" evidence="2"/>
<feature type="domain" description="RRM" evidence="12">
    <location>
        <begin position="957"/>
        <end position="1024"/>
    </location>
</feature>
<dbReference type="Proteomes" id="UP001055439">
    <property type="component" value="Chromosome 7"/>
</dbReference>
<dbReference type="PANTHER" id="PTHR21494">
    <property type="entry name" value="ACTIVATING SIGNAL COINTEGRATOR 1 COMPLEX SUBUNIT 2 ASC-1 COMPLEX SUBUNIT P100"/>
    <property type="match status" value="1"/>
</dbReference>
<dbReference type="InterPro" id="IPR012677">
    <property type="entry name" value="Nucleotide-bd_a/b_plait_sf"/>
</dbReference>
<sequence>MYLRSNEAQKPTDGSVPACAHCFPGVRRTGGGDANMAGNPFEPFFQACESVSHCVQTHLSRLFLPPQADSRHPHSLSKETSLPLFSVFSKPPSATDDGSAPFRRKNEAKAAGPLTKEELGRATWTLLHAIAAQYPDQPTKQQKHDVKELMAIISRLYPCKECADHIKEVLKANPIQAGSQDEFSQWLCHIHNVVNRSLGKLIFPCNRVNARWELVTAWNRIPNEFLSPPLAADESGSTSMSATEQPPKKRKLYEAISDPPIAPPHHQVLVSGAPPPPPSQEEIIRKRRNKDEIRSLVECYRRIKFCASQKDAGLMPELEQAYLSLITASRGCSSVQRIVAELIPRYAAFCPTALEAAARVSINMYNWSLAIIVKGEDVDGVAYETVKACIFGLVDICCTASHEAPTSSVIQGICSAVFSNILTFFVSTFEGKDIYQIGSREVLKLQDPMDFLHELKHETKYESETVLHRLFLLRALSFLCIFFAFPKNLLAACFELFVSGGTDVVPHREGQYFLNQMTSHLSDDENDVSHVTDKVTDEPSLCPNLTKPSIDSDGNDQTESVAHSRKTLLQSKNCLLGMAIKNDPSMRVWISSYCSKLSKLHGLQATTESLSMLENLFGSLSKSVDGTDFEGSGGNKFDASNHDDVSHPYLVYPLQNEDIGGVSKDSGIPDASPADACKRDDGSAEKTMGEREGNSIHGGDRLATNRKLHSGNRKESDTINYQSFNADLGMPSFVSVSGGAAKTFSSPNEHSPAQSSASTQFLWYCDGDPRAMDVTSASKQLWVSSLGHDATETTVRLQFEDFGALQCFLFFPDKDFALVEYRNILDAVKARKCMQGSSLWGGCLHIKFLDRGLGSRAAFNGIAVGDSCFVYVGNVSTQRLKDEILHELLKVGLRNPPIVTSLTSENALLLEFSSAEEAASAIGHIRCFREASGCQASENRKWKHGAYIKDKSVSGCQLLVKQVDASVPHMELINAFSRFGEITGWQFDRLNGCCYIDFQSHEAANLAKSHLRGARFGSTTVEVEIRSGNTGSAPNNVLFSPRAPSLHDVSADHWKARMSQLSSLFSSLHVKYNLNQNLSYESNKQKNYSLSTKDEVPVSTLYITLPGISFMTIEDDDIRALCNLAVGNLGSVVRLTRIGLQSSCWHVEFSSVDAAVTALDNIRSCSETFLQAEFRNNRVVVCHEESVTPRKLNTLGYSPSPGEFRPAGLDSKHGNPYVRSFTNKPDLNVHIPVSPRVNVENIGFQVQHGQAFQSNWTVASSADMREVPMDLSFPGPATSAGEKIWHYMKQENEPHMFGKVNLPSRTSVAHVGSVIPPPVPTSLVRPVYLTPSNSWDNSGPSPLLNRTSTSMMLIDNRNINACAPVPFIPSSITPLSQLPGGAMQRFDQVVTVPGLSNVVHPPPPPSDVPPPLPLSQPPSVPPPPSSPPPLQQPKDSDLQASVSCPHHQWQGTLSKSGVHYCTIYAVREDSVACKYSTTLSEPADWPARLDVTKRTDIQHVKSTFSNTPPHKREVCRLLPSTTNDQRGIQDFISYLKQRDCAGVIKIPAGKSMGSRLLFILPYSLDTCSLLSIPPHPAECLIALVLPKEINTEQS</sequence>
<comment type="catalytic activity">
    <reaction evidence="7">
        <text>2 R'C(R)SH + O2 = R'C(R)S-S(R)CR' + H2O2</text>
        <dbReference type="Rhea" id="RHEA:17357"/>
        <dbReference type="ChEBI" id="CHEBI:15379"/>
        <dbReference type="ChEBI" id="CHEBI:16240"/>
        <dbReference type="ChEBI" id="CHEBI:16520"/>
        <dbReference type="ChEBI" id="CHEBI:17412"/>
        <dbReference type="EC" id="1.8.3.2"/>
    </reaction>
    <physiologicalReaction direction="left-to-right" evidence="7">
        <dbReference type="Rhea" id="RHEA:17358"/>
    </physiologicalReaction>
</comment>
<dbReference type="CDD" id="cd21546">
    <property type="entry name" value="SPOC_FPA-like"/>
    <property type="match status" value="1"/>
</dbReference>
<dbReference type="PANTHER" id="PTHR21494:SF2">
    <property type="entry name" value="NUCLEIC ACID BINDING PROTEIN"/>
    <property type="match status" value="1"/>
</dbReference>
<comment type="function">
    <text evidence="8">FAD-dependent sulfhydryl oxidase that catalyzes disulfide bond formation. Oxidizes thioredoxin in vitro. Required for the import and folding of small cysteine-containing proteins in the mitochondrial intermembrane space, and can act independently of the oxidoreductase MIA40. Can oxidize the cytochrome c oxidase assembly protein COX19, a typical substrate of MIA40.</text>
</comment>
<evidence type="ECO:0000256" key="4">
    <source>
        <dbReference type="ARBA" id="ARBA00022827"/>
    </source>
</evidence>
<dbReference type="InterPro" id="IPR000504">
    <property type="entry name" value="RRM_dom"/>
</dbReference>
<dbReference type="GO" id="GO:0003723">
    <property type="term" value="F:RNA binding"/>
    <property type="evidence" value="ECO:0007669"/>
    <property type="project" value="InterPro"/>
</dbReference>
<keyword evidence="4" id="KW-0274">FAD</keyword>
<proteinExistence type="predicted"/>
<evidence type="ECO:0000256" key="1">
    <source>
        <dbReference type="ARBA" id="ARBA00001974"/>
    </source>
</evidence>
<feature type="region of interest" description="Disordered" evidence="11">
    <location>
        <begin position="1397"/>
        <end position="1442"/>
    </location>
</feature>
<keyword evidence="14" id="KW-1185">Reference proteome</keyword>
<evidence type="ECO:0000256" key="8">
    <source>
        <dbReference type="ARBA" id="ARBA00054445"/>
    </source>
</evidence>
<reference evidence="13" key="1">
    <citation type="submission" date="2022-05" db="EMBL/GenBank/DDBJ databases">
        <title>The Musa troglodytarum L. genome provides insights into the mechanism of non-climacteric behaviour and enrichment of carotenoids.</title>
        <authorList>
            <person name="Wang J."/>
        </authorList>
    </citation>
    <scope>NUCLEOTIDE SEQUENCE</scope>
    <source>
        <tissue evidence="13">Leaf</tissue>
    </source>
</reference>
<dbReference type="OrthoDB" id="5577209at2759"/>
<feature type="domain" description="RRM" evidence="12">
    <location>
        <begin position="780"/>
        <end position="847"/>
    </location>
</feature>
<dbReference type="SMART" id="SM00360">
    <property type="entry name" value="RRM"/>
    <property type="match status" value="2"/>
</dbReference>
<evidence type="ECO:0000256" key="6">
    <source>
        <dbReference type="ARBA" id="ARBA00023157"/>
    </source>
</evidence>
<name>A0A9E7GFA1_9LILI</name>
<evidence type="ECO:0000256" key="7">
    <source>
        <dbReference type="ARBA" id="ARBA00052964"/>
    </source>
</evidence>
<organism evidence="13 14">
    <name type="scientific">Musa troglodytarum</name>
    <name type="common">fe'i banana</name>
    <dbReference type="NCBI Taxonomy" id="320322"/>
    <lineage>
        <taxon>Eukaryota</taxon>
        <taxon>Viridiplantae</taxon>
        <taxon>Streptophyta</taxon>
        <taxon>Embryophyta</taxon>
        <taxon>Tracheophyta</taxon>
        <taxon>Spermatophyta</taxon>
        <taxon>Magnoliopsida</taxon>
        <taxon>Liliopsida</taxon>
        <taxon>Zingiberales</taxon>
        <taxon>Musaceae</taxon>
        <taxon>Musa</taxon>
    </lineage>
</organism>
<evidence type="ECO:0000256" key="10">
    <source>
        <dbReference type="ARBA" id="ARBA00082291"/>
    </source>
</evidence>
<evidence type="ECO:0000256" key="3">
    <source>
        <dbReference type="ARBA" id="ARBA00022630"/>
    </source>
</evidence>
<comment type="cofactor">
    <cofactor evidence="1">
        <name>FAD</name>
        <dbReference type="ChEBI" id="CHEBI:57692"/>
    </cofactor>
</comment>
<feature type="compositionally biased region" description="Basic and acidic residues" evidence="11">
    <location>
        <begin position="676"/>
        <end position="700"/>
    </location>
</feature>
<dbReference type="GO" id="GO:0043130">
    <property type="term" value="F:ubiquitin binding"/>
    <property type="evidence" value="ECO:0007669"/>
    <property type="project" value="TreeGrafter"/>
</dbReference>
<accession>A0A9E7GFA1</accession>
<feature type="region of interest" description="Disordered" evidence="11">
    <location>
        <begin position="662"/>
        <end position="714"/>
    </location>
</feature>
<dbReference type="Gene3D" id="1.20.120.310">
    <property type="entry name" value="ERV/ALR sulfhydryl oxidase domain"/>
    <property type="match status" value="1"/>
</dbReference>
<evidence type="ECO:0000259" key="12">
    <source>
        <dbReference type="SMART" id="SM00360"/>
    </source>
</evidence>
<keyword evidence="6" id="KW-1015">Disulfide bond</keyword>
<evidence type="ECO:0000256" key="5">
    <source>
        <dbReference type="ARBA" id="ARBA00023002"/>
    </source>
</evidence>
<evidence type="ECO:0000256" key="9">
    <source>
        <dbReference type="ARBA" id="ARBA00071076"/>
    </source>
</evidence>
<dbReference type="Pfam" id="PF00076">
    <property type="entry name" value="RRM_1"/>
    <property type="match status" value="2"/>
</dbReference>
<feature type="region of interest" description="Disordered" evidence="11">
    <location>
        <begin position="542"/>
        <end position="562"/>
    </location>
</feature>
<evidence type="ECO:0000313" key="13">
    <source>
        <dbReference type="EMBL" id="URE14111.1"/>
    </source>
</evidence>
<evidence type="ECO:0000256" key="2">
    <source>
        <dbReference type="ARBA" id="ARBA00012512"/>
    </source>
</evidence>
<dbReference type="Pfam" id="PF07744">
    <property type="entry name" value="SPOC"/>
    <property type="match status" value="1"/>
</dbReference>